<dbReference type="Proteomes" id="UP000198211">
    <property type="component" value="Unassembled WGS sequence"/>
</dbReference>
<accession>A0A225WAX6</accession>
<feature type="domain" description="PiggyBac transposable element-derived protein" evidence="2">
    <location>
        <begin position="257"/>
        <end position="332"/>
    </location>
</feature>
<dbReference type="AlphaFoldDB" id="A0A225WAX6"/>
<evidence type="ECO:0000313" key="3">
    <source>
        <dbReference type="EMBL" id="OWZ14702.1"/>
    </source>
</evidence>
<keyword evidence="4" id="KW-1185">Reference proteome</keyword>
<dbReference type="EMBL" id="NBNE01001280">
    <property type="protein sequence ID" value="OWZ14702.1"/>
    <property type="molecule type" value="Genomic_DNA"/>
</dbReference>
<comment type="caution">
    <text evidence="3">The sequence shown here is derived from an EMBL/GenBank/DDBJ whole genome shotgun (WGS) entry which is preliminary data.</text>
</comment>
<evidence type="ECO:0000259" key="2">
    <source>
        <dbReference type="Pfam" id="PF13843"/>
    </source>
</evidence>
<protein>
    <recommendedName>
        <fullName evidence="2">PiggyBac transposable element-derived protein domain-containing protein</fullName>
    </recommendedName>
</protein>
<feature type="region of interest" description="Disordered" evidence="1">
    <location>
        <begin position="1"/>
        <end position="24"/>
    </location>
</feature>
<dbReference type="PANTHER" id="PTHR46599">
    <property type="entry name" value="PIGGYBAC TRANSPOSABLE ELEMENT-DERIVED PROTEIN 4"/>
    <property type="match status" value="1"/>
</dbReference>
<proteinExistence type="predicted"/>
<evidence type="ECO:0000256" key="1">
    <source>
        <dbReference type="SAM" id="MobiDB-lite"/>
    </source>
</evidence>
<evidence type="ECO:0000313" key="4">
    <source>
        <dbReference type="Proteomes" id="UP000198211"/>
    </source>
</evidence>
<dbReference type="PANTHER" id="PTHR46599:SF3">
    <property type="entry name" value="PIGGYBAC TRANSPOSABLE ELEMENT-DERIVED PROTEIN 4"/>
    <property type="match status" value="1"/>
</dbReference>
<sequence>MPAVTETAPAGSGKGKRKRTTCPHPPFLERQKKNVAKRLGGACLTEAVEKLPRNWQSILDDTGAVVTVRTGPCCSKESSGGWLELWYMCKRDHGGYTTCFTVIMPLYTTSDPVTFPVATSYPGLYSGEYVPTDDVLARTESPLDLFSISCPDHCGTGFLWKSNRYYNQHVNERVDRRYEKQRAAGNRSRVRSSWMRKQRAKRTAKATSLCAVLAYWWWLHVCCASHQTPGRSLGDVYYWCSAWSHVRALHLQTTIRRIMENLHFFDNADPRAETDRAWKVSPVIEKLQQTFRECYNVPLVVAFDEAMIPSRSRRNIMRQYLKDKPHKWALSCL</sequence>
<name>A0A225WAX6_9STRA</name>
<dbReference type="Pfam" id="PF13843">
    <property type="entry name" value="DDE_Tnp_1_7"/>
    <property type="match status" value="1"/>
</dbReference>
<organism evidence="3 4">
    <name type="scientific">Phytophthora megakarya</name>
    <dbReference type="NCBI Taxonomy" id="4795"/>
    <lineage>
        <taxon>Eukaryota</taxon>
        <taxon>Sar</taxon>
        <taxon>Stramenopiles</taxon>
        <taxon>Oomycota</taxon>
        <taxon>Peronosporomycetes</taxon>
        <taxon>Peronosporales</taxon>
        <taxon>Peronosporaceae</taxon>
        <taxon>Phytophthora</taxon>
    </lineage>
</organism>
<dbReference type="OrthoDB" id="123873at2759"/>
<dbReference type="STRING" id="4795.A0A225WAX6"/>
<reference evidence="4" key="1">
    <citation type="submission" date="2017-03" db="EMBL/GenBank/DDBJ databases">
        <title>Phytopthora megakarya and P. palmivora, two closely related causual agents of cacao black pod achieved similar genome size and gene model numbers by different mechanisms.</title>
        <authorList>
            <person name="Ali S."/>
            <person name="Shao J."/>
            <person name="Larry D.J."/>
            <person name="Kronmiller B."/>
            <person name="Shen D."/>
            <person name="Strem M.D."/>
            <person name="Melnick R.L."/>
            <person name="Guiltinan M.J."/>
            <person name="Tyler B.M."/>
            <person name="Meinhardt L.W."/>
            <person name="Bailey B.A."/>
        </authorList>
    </citation>
    <scope>NUCLEOTIDE SEQUENCE [LARGE SCALE GENOMIC DNA]</scope>
    <source>
        <strain evidence="4">zdho120</strain>
    </source>
</reference>
<dbReference type="InterPro" id="IPR029526">
    <property type="entry name" value="PGBD"/>
</dbReference>
<gene>
    <name evidence="3" type="ORF">PHMEG_00011773</name>
</gene>